<protein>
    <submittedName>
        <fullName evidence="1">Uncharacterized protein</fullName>
    </submittedName>
</protein>
<gene>
    <name evidence="1" type="ORF">K470DRAFT_12776</name>
</gene>
<reference evidence="1" key="1">
    <citation type="journal article" date="2020" name="Stud. Mycol.">
        <title>101 Dothideomycetes genomes: a test case for predicting lifestyles and emergence of pathogens.</title>
        <authorList>
            <person name="Haridas S."/>
            <person name="Albert R."/>
            <person name="Binder M."/>
            <person name="Bloem J."/>
            <person name="Labutti K."/>
            <person name="Salamov A."/>
            <person name="Andreopoulos B."/>
            <person name="Baker S."/>
            <person name="Barry K."/>
            <person name="Bills G."/>
            <person name="Bluhm B."/>
            <person name="Cannon C."/>
            <person name="Castanera R."/>
            <person name="Culley D."/>
            <person name="Daum C."/>
            <person name="Ezra D."/>
            <person name="Gonzalez J."/>
            <person name="Henrissat B."/>
            <person name="Kuo A."/>
            <person name="Liang C."/>
            <person name="Lipzen A."/>
            <person name="Lutzoni F."/>
            <person name="Magnuson J."/>
            <person name="Mondo S."/>
            <person name="Nolan M."/>
            <person name="Ohm R."/>
            <person name="Pangilinan J."/>
            <person name="Park H.-J."/>
            <person name="Ramirez L."/>
            <person name="Alfaro M."/>
            <person name="Sun H."/>
            <person name="Tritt A."/>
            <person name="Yoshinaga Y."/>
            <person name="Zwiers L.-H."/>
            <person name="Turgeon B."/>
            <person name="Goodwin S."/>
            <person name="Spatafora J."/>
            <person name="Crous P."/>
            <person name="Grigoriev I."/>
        </authorList>
    </citation>
    <scope>NUCLEOTIDE SEQUENCE</scope>
    <source>
        <strain evidence="1">CBS 480.64</strain>
    </source>
</reference>
<proteinExistence type="predicted"/>
<dbReference type="AlphaFoldDB" id="A0A6A7BPN7"/>
<organism evidence="1 2">
    <name type="scientific">Piedraia hortae CBS 480.64</name>
    <dbReference type="NCBI Taxonomy" id="1314780"/>
    <lineage>
        <taxon>Eukaryota</taxon>
        <taxon>Fungi</taxon>
        <taxon>Dikarya</taxon>
        <taxon>Ascomycota</taxon>
        <taxon>Pezizomycotina</taxon>
        <taxon>Dothideomycetes</taxon>
        <taxon>Dothideomycetidae</taxon>
        <taxon>Capnodiales</taxon>
        <taxon>Piedraiaceae</taxon>
        <taxon>Piedraia</taxon>
    </lineage>
</organism>
<accession>A0A6A7BPN7</accession>
<dbReference type="EMBL" id="MU006062">
    <property type="protein sequence ID" value="KAF2857152.1"/>
    <property type="molecule type" value="Genomic_DNA"/>
</dbReference>
<name>A0A6A7BPN7_9PEZI</name>
<keyword evidence="2" id="KW-1185">Reference proteome</keyword>
<evidence type="ECO:0000313" key="1">
    <source>
        <dbReference type="EMBL" id="KAF2857152.1"/>
    </source>
</evidence>
<dbReference type="Proteomes" id="UP000799421">
    <property type="component" value="Unassembled WGS sequence"/>
</dbReference>
<evidence type="ECO:0000313" key="2">
    <source>
        <dbReference type="Proteomes" id="UP000799421"/>
    </source>
</evidence>
<sequence length="224" mass="25763">MAPHPRMKRREINEGRPFYQLDTAGFLRMEARIPGLQVAQHPEVLKPSDSEIVSTAKPAELSGTWQEAQWKRDPRLQRPVGIVLVMGERKHVELGDVLKFFLRLDMRYAFFYGREVHRSRGKMAGVKRDIIMRPIEECDTPSLIIEAKNGRPNITDDTVLFLEETDILEAYPALEFGIALYGVHSTVRLRRFSHTPIPTAVLRPTRDWRYCTSLSTSGMMGSRR</sequence>